<dbReference type="Pfam" id="PF01757">
    <property type="entry name" value="Acyl_transf_3"/>
    <property type="match status" value="1"/>
</dbReference>
<evidence type="ECO:0000256" key="4">
    <source>
        <dbReference type="ARBA" id="ARBA00022692"/>
    </source>
</evidence>
<dbReference type="AlphaFoldDB" id="A0A934UQS9"/>
<dbReference type="GO" id="GO:0009246">
    <property type="term" value="P:enterobacterial common antigen biosynthetic process"/>
    <property type="evidence" value="ECO:0007669"/>
    <property type="project" value="TreeGrafter"/>
</dbReference>
<proteinExistence type="inferred from homology"/>
<dbReference type="Proteomes" id="UP000617041">
    <property type="component" value="Unassembled WGS sequence"/>
</dbReference>
<reference evidence="9" key="1">
    <citation type="submission" date="2020-12" db="EMBL/GenBank/DDBJ databases">
        <title>Ramlibacter sp. nov., isolated from a freshwater alga, Cryptomonas.</title>
        <authorList>
            <person name="Kim H.M."/>
            <person name="Jeon C.O."/>
        </authorList>
    </citation>
    <scope>NUCLEOTIDE SEQUENCE</scope>
    <source>
        <strain evidence="9">CrO1</strain>
    </source>
</reference>
<feature type="transmembrane region" description="Helical" evidence="7">
    <location>
        <begin position="113"/>
        <end position="133"/>
    </location>
</feature>
<keyword evidence="3" id="KW-1003">Cell membrane</keyword>
<comment type="caution">
    <text evidence="9">The sequence shown here is derived from an EMBL/GenBank/DDBJ whole genome shotgun (WGS) entry which is preliminary data.</text>
</comment>
<dbReference type="InterPro" id="IPR002656">
    <property type="entry name" value="Acyl_transf_3_dom"/>
</dbReference>
<evidence type="ECO:0000256" key="2">
    <source>
        <dbReference type="ARBA" id="ARBA00007400"/>
    </source>
</evidence>
<gene>
    <name evidence="9" type="ORF">I8E28_05095</name>
</gene>
<feature type="transmembrane region" description="Helical" evidence="7">
    <location>
        <begin position="183"/>
        <end position="203"/>
    </location>
</feature>
<evidence type="ECO:0000256" key="5">
    <source>
        <dbReference type="ARBA" id="ARBA00022989"/>
    </source>
</evidence>
<feature type="transmembrane region" description="Helical" evidence="7">
    <location>
        <begin position="210"/>
        <end position="229"/>
    </location>
</feature>
<keyword evidence="9" id="KW-0808">Transferase</keyword>
<dbReference type="PANTHER" id="PTHR40074:SF2">
    <property type="entry name" value="O-ACETYLTRANSFERASE WECH"/>
    <property type="match status" value="1"/>
</dbReference>
<keyword evidence="10" id="KW-1185">Reference proteome</keyword>
<protein>
    <submittedName>
        <fullName evidence="9">Acyltransferase family protein</fullName>
    </submittedName>
</protein>
<keyword evidence="5 7" id="KW-1133">Transmembrane helix</keyword>
<keyword evidence="6 7" id="KW-0472">Membrane</keyword>
<dbReference type="EMBL" id="JAEDAO010000001">
    <property type="protein sequence ID" value="MBK0391958.1"/>
    <property type="molecule type" value="Genomic_DNA"/>
</dbReference>
<feature type="transmembrane region" description="Helical" evidence="7">
    <location>
        <begin position="310"/>
        <end position="331"/>
    </location>
</feature>
<keyword evidence="4 7" id="KW-0812">Transmembrane</keyword>
<evidence type="ECO:0000313" key="10">
    <source>
        <dbReference type="Proteomes" id="UP000617041"/>
    </source>
</evidence>
<dbReference type="PANTHER" id="PTHR40074">
    <property type="entry name" value="O-ACETYLTRANSFERASE WECH"/>
    <property type="match status" value="1"/>
</dbReference>
<feature type="domain" description="Acyltransferase 3" evidence="8">
    <location>
        <begin position="4"/>
        <end position="326"/>
    </location>
</feature>
<name>A0A934UQS9_9BURK</name>
<comment type="similarity">
    <text evidence="2">Belongs to the acyltransferase 3 family.</text>
</comment>
<evidence type="ECO:0000256" key="1">
    <source>
        <dbReference type="ARBA" id="ARBA00004651"/>
    </source>
</evidence>
<dbReference type="GO" id="GO:0016413">
    <property type="term" value="F:O-acetyltransferase activity"/>
    <property type="evidence" value="ECO:0007669"/>
    <property type="project" value="TreeGrafter"/>
</dbReference>
<evidence type="ECO:0000256" key="6">
    <source>
        <dbReference type="ARBA" id="ARBA00023136"/>
    </source>
</evidence>
<evidence type="ECO:0000256" key="3">
    <source>
        <dbReference type="ARBA" id="ARBA00022475"/>
    </source>
</evidence>
<organism evidence="9 10">
    <name type="scientific">Ramlibacter algicola</name>
    <dbReference type="NCBI Taxonomy" id="2795217"/>
    <lineage>
        <taxon>Bacteria</taxon>
        <taxon>Pseudomonadati</taxon>
        <taxon>Pseudomonadota</taxon>
        <taxon>Betaproteobacteria</taxon>
        <taxon>Burkholderiales</taxon>
        <taxon>Comamonadaceae</taxon>
        <taxon>Ramlibacter</taxon>
    </lineage>
</organism>
<dbReference type="GO" id="GO:0005886">
    <property type="term" value="C:plasma membrane"/>
    <property type="evidence" value="ECO:0007669"/>
    <property type="project" value="UniProtKB-SubCell"/>
</dbReference>
<feature type="transmembrane region" description="Helical" evidence="7">
    <location>
        <begin position="43"/>
        <end position="62"/>
    </location>
</feature>
<dbReference type="RefSeq" id="WP_200786925.1">
    <property type="nucleotide sequence ID" value="NZ_JAEDAO010000001.1"/>
</dbReference>
<evidence type="ECO:0000256" key="7">
    <source>
        <dbReference type="SAM" id="Phobius"/>
    </source>
</evidence>
<feature type="transmembrane region" description="Helical" evidence="7">
    <location>
        <begin position="241"/>
        <end position="264"/>
    </location>
</feature>
<evidence type="ECO:0000313" key="9">
    <source>
        <dbReference type="EMBL" id="MBK0391958.1"/>
    </source>
</evidence>
<sequence length="338" mass="37487">MDRRISLLRVLACFMVIQLHVSAELYARWGAPAWWAGNVYDSLTRACVPLFFMLAGATLLRRDEPLPDFVRKRAVRILPPLLFWSAFYLWWLWFNGAFPADWRMARMLVSGPVMFHLWYFYALLGVYATVPLLRKFYLHGSRGEHLAFIAVWLLAASIVPTARDLWNGTTCAGGLDPGGILSVYHLEYFAGYPGFLVLGAMLADRPWNRGAAALSYVAASCAIMAASYLVSRRAGAPCEYFFVYLSPLVILAAAGLFSFVLAGAPAPASRMLGTLADCSLGVYGLHVFIIDPVFRRFGWAPPPGEPWLTAPLVAAGVFLVAFAVVWVVRLVPPARRFV</sequence>
<keyword evidence="9" id="KW-0012">Acyltransferase</keyword>
<feature type="transmembrane region" description="Helical" evidence="7">
    <location>
        <begin position="7"/>
        <end position="23"/>
    </location>
</feature>
<feature type="transmembrane region" description="Helical" evidence="7">
    <location>
        <begin position="145"/>
        <end position="163"/>
    </location>
</feature>
<feature type="transmembrane region" description="Helical" evidence="7">
    <location>
        <begin position="271"/>
        <end position="290"/>
    </location>
</feature>
<comment type="subcellular location">
    <subcellularLocation>
        <location evidence="1">Cell membrane</location>
        <topology evidence="1">Multi-pass membrane protein</topology>
    </subcellularLocation>
</comment>
<evidence type="ECO:0000259" key="8">
    <source>
        <dbReference type="Pfam" id="PF01757"/>
    </source>
</evidence>
<accession>A0A934UQS9</accession>
<feature type="transmembrane region" description="Helical" evidence="7">
    <location>
        <begin position="74"/>
        <end position="93"/>
    </location>
</feature>